<organism evidence="2 3">
    <name type="scientific">Candidatus Scalindua rubra</name>
    <dbReference type="NCBI Taxonomy" id="1872076"/>
    <lineage>
        <taxon>Bacteria</taxon>
        <taxon>Pseudomonadati</taxon>
        <taxon>Planctomycetota</taxon>
        <taxon>Candidatus Brocadiia</taxon>
        <taxon>Candidatus Brocadiales</taxon>
        <taxon>Candidatus Scalinduaceae</taxon>
        <taxon>Candidatus Scalindua</taxon>
    </lineage>
</organism>
<evidence type="ECO:0000259" key="1">
    <source>
        <dbReference type="PROSITE" id="PS50910"/>
    </source>
</evidence>
<dbReference type="SUPFAM" id="SSF81593">
    <property type="entry name" value="Nucleotidyltransferase substrate binding subunit/domain"/>
    <property type="match status" value="1"/>
</dbReference>
<dbReference type="InterPro" id="IPR007842">
    <property type="entry name" value="HEPN_dom"/>
</dbReference>
<reference evidence="2 3" key="1">
    <citation type="submission" date="2016-07" db="EMBL/GenBank/DDBJ databases">
        <title>Draft genome of Scalindua rubra, obtained from a brine-seawater interface in the Red Sea, sheds light on salt adaptation in anammox bacteria.</title>
        <authorList>
            <person name="Speth D.R."/>
            <person name="Lagkouvardos I."/>
            <person name="Wang Y."/>
            <person name="Qian P.-Y."/>
            <person name="Dutilh B.E."/>
            <person name="Jetten M.S."/>
        </authorList>
    </citation>
    <scope>NUCLEOTIDE SEQUENCE [LARGE SCALE GENOMIC DNA]</scope>
    <source>
        <strain evidence="2">BSI-1</strain>
    </source>
</reference>
<dbReference type="EMBL" id="MAYW01000114">
    <property type="protein sequence ID" value="ODS31494.1"/>
    <property type="molecule type" value="Genomic_DNA"/>
</dbReference>
<gene>
    <name evidence="2" type="ORF">SCARUB_03397</name>
</gene>
<dbReference type="SMART" id="SM00748">
    <property type="entry name" value="HEPN"/>
    <property type="match status" value="1"/>
</dbReference>
<protein>
    <recommendedName>
        <fullName evidence="1">HEPN domain-containing protein</fullName>
    </recommendedName>
</protein>
<feature type="domain" description="HEPN" evidence="1">
    <location>
        <begin position="11"/>
        <end position="124"/>
    </location>
</feature>
<proteinExistence type="predicted"/>
<dbReference type="PROSITE" id="PS50910">
    <property type="entry name" value="HEPN"/>
    <property type="match status" value="1"/>
</dbReference>
<dbReference type="AlphaFoldDB" id="A0A1E3X948"/>
<dbReference type="Pfam" id="PF05168">
    <property type="entry name" value="HEPN"/>
    <property type="match status" value="1"/>
</dbReference>
<accession>A0A1E3X948</accession>
<evidence type="ECO:0000313" key="3">
    <source>
        <dbReference type="Proteomes" id="UP000094056"/>
    </source>
</evidence>
<name>A0A1E3X948_9BACT</name>
<dbReference type="Gene3D" id="1.20.120.330">
    <property type="entry name" value="Nucleotidyltransferases domain 2"/>
    <property type="match status" value="1"/>
</dbReference>
<dbReference type="Proteomes" id="UP000094056">
    <property type="component" value="Unassembled WGS sequence"/>
</dbReference>
<sequence length="130" mass="15678">MEKADLIKFWIYSSDRDFTTMEHLFEKEDYHWALFIGHLVVEKLLKAYFVQNIDNQPPPMHNLLRLAEKANLQLSEAQKDILVTVTTFNIQARYDDYKLDFYKTCTKEYTEKWINEIIGLRKWIKKLLSK</sequence>
<evidence type="ECO:0000313" key="2">
    <source>
        <dbReference type="EMBL" id="ODS31494.1"/>
    </source>
</evidence>
<comment type="caution">
    <text evidence="2">The sequence shown here is derived from an EMBL/GenBank/DDBJ whole genome shotgun (WGS) entry which is preliminary data.</text>
</comment>